<reference evidence="3 4" key="1">
    <citation type="submission" date="2017-06" db="EMBL/GenBank/DDBJ databases">
        <authorList>
            <consortium name="Pathogen Informatics"/>
        </authorList>
    </citation>
    <scope>NUCLEOTIDE SEQUENCE [LARGE SCALE GENOMIC DNA]</scope>
    <source>
        <strain evidence="3 4">NCTC13788</strain>
    </source>
</reference>
<dbReference type="GO" id="GO:0004401">
    <property type="term" value="F:histidinol-phosphatase activity"/>
    <property type="evidence" value="ECO:0007669"/>
    <property type="project" value="UniProtKB-UniRule"/>
</dbReference>
<dbReference type="GO" id="GO:0000105">
    <property type="term" value="P:L-histidine biosynthetic process"/>
    <property type="evidence" value="ECO:0007669"/>
    <property type="project" value="UniProtKB-UniRule"/>
</dbReference>
<dbReference type="GO" id="GO:0005737">
    <property type="term" value="C:cytoplasm"/>
    <property type="evidence" value="ECO:0007669"/>
    <property type="project" value="TreeGrafter"/>
</dbReference>
<dbReference type="eggNOG" id="COG1387">
    <property type="taxonomic scope" value="Bacteria"/>
</dbReference>
<dbReference type="InterPro" id="IPR010140">
    <property type="entry name" value="Histidinol_P_phosphatase_HisJ"/>
</dbReference>
<dbReference type="EC" id="3.1.3.15" evidence="2"/>
<keyword evidence="4" id="KW-1185">Reference proteome</keyword>
<sequence>MRDNHLHTNFSYDATANFSEYLEHYSGEIVTTEHLDLSNPYPDPSHLMDDVPDYERYCREIAELEAIYGSRIKRGIEIGYYAPREADLLAYLADKDYDLKLLSVHHNGQYDYLDPYMKAQPAHSVIPAYLDQLETAIGRVEADVLAHFDYGFRVFELTVEDLQVYEAQLLRIFQKMIDHKLAFELNSKSMYLYGHEHLYRYALTLISSLGGSRISIGSDGHKLEHFRLAFDKIEALLEEFGIGEEAILK</sequence>
<keyword evidence="2" id="KW-0368">Histidine biosynthesis</keyword>
<proteinExistence type="inferred from homology"/>
<dbReference type="RefSeq" id="WP_018373959.1">
    <property type="nucleotide sequence ID" value="NZ_LT906439.1"/>
</dbReference>
<evidence type="ECO:0000313" key="3">
    <source>
        <dbReference type="EMBL" id="SNU88407.1"/>
    </source>
</evidence>
<evidence type="ECO:0000313" key="4">
    <source>
        <dbReference type="Proteomes" id="UP000215185"/>
    </source>
</evidence>
<comment type="catalytic activity">
    <reaction evidence="2">
        <text>L-histidinol phosphate + H2O = L-histidinol + phosphate</text>
        <dbReference type="Rhea" id="RHEA:14465"/>
        <dbReference type="ChEBI" id="CHEBI:15377"/>
        <dbReference type="ChEBI" id="CHEBI:43474"/>
        <dbReference type="ChEBI" id="CHEBI:57699"/>
        <dbReference type="ChEBI" id="CHEBI:57980"/>
        <dbReference type="EC" id="3.1.3.15"/>
    </reaction>
</comment>
<evidence type="ECO:0000256" key="1">
    <source>
        <dbReference type="ARBA" id="ARBA00022801"/>
    </source>
</evidence>
<dbReference type="AlphaFoldDB" id="A0A239SSL3"/>
<dbReference type="Proteomes" id="UP000215185">
    <property type="component" value="Chromosome 1"/>
</dbReference>
<name>A0A239SSL3_9STRE</name>
<dbReference type="InterPro" id="IPR016195">
    <property type="entry name" value="Pol/histidinol_Pase-like"/>
</dbReference>
<accession>A0A239SSL3</accession>
<dbReference type="NCBIfam" id="NF005597">
    <property type="entry name" value="PRK07329.1"/>
    <property type="match status" value="1"/>
</dbReference>
<dbReference type="SUPFAM" id="SSF89550">
    <property type="entry name" value="PHP domain-like"/>
    <property type="match status" value="1"/>
</dbReference>
<comment type="pathway">
    <text evidence="2">Amino-acid biosynthesis; L-histidine biosynthesis; L-histidine from 5-phospho-alpha-D-ribose 1-diphosphate: step 8/9.</text>
</comment>
<organism evidence="3 4">
    <name type="scientific">Streptococcus merionis</name>
    <dbReference type="NCBI Taxonomy" id="400065"/>
    <lineage>
        <taxon>Bacteria</taxon>
        <taxon>Bacillati</taxon>
        <taxon>Bacillota</taxon>
        <taxon>Bacilli</taxon>
        <taxon>Lactobacillales</taxon>
        <taxon>Streptococcaceae</taxon>
        <taxon>Streptococcus</taxon>
    </lineage>
</organism>
<keyword evidence="2" id="KW-0028">Amino-acid biosynthesis</keyword>
<gene>
    <name evidence="3" type="ORF">SAMEA4412692_01044</name>
</gene>
<dbReference type="STRING" id="1123308.GCA_000380085_01416"/>
<dbReference type="OrthoDB" id="9775255at2"/>
<dbReference type="PANTHER" id="PTHR21039:SF0">
    <property type="entry name" value="HISTIDINOL-PHOSPHATASE"/>
    <property type="match status" value="1"/>
</dbReference>
<evidence type="ECO:0000256" key="2">
    <source>
        <dbReference type="RuleBase" id="RU366003"/>
    </source>
</evidence>
<dbReference type="KEGG" id="smen:SAMEA4412692_1044"/>
<comment type="similarity">
    <text evidence="2">Belongs to the PHP hydrolase family. HisK subfamily.</text>
</comment>
<dbReference type="Gene3D" id="3.20.20.140">
    <property type="entry name" value="Metal-dependent hydrolases"/>
    <property type="match status" value="1"/>
</dbReference>
<keyword evidence="1 2" id="KW-0378">Hydrolase</keyword>
<dbReference type="UniPathway" id="UPA00031">
    <property type="reaction ID" value="UER00013"/>
</dbReference>
<dbReference type="EMBL" id="LT906439">
    <property type="protein sequence ID" value="SNU88407.1"/>
    <property type="molecule type" value="Genomic_DNA"/>
</dbReference>
<dbReference type="PANTHER" id="PTHR21039">
    <property type="entry name" value="HISTIDINOL PHOSPHATASE-RELATED"/>
    <property type="match status" value="1"/>
</dbReference>
<protein>
    <recommendedName>
        <fullName evidence="2">Histidinol-phosphatase</fullName>
        <shortName evidence="2">HolPase</shortName>
        <ecNumber evidence="2">3.1.3.15</ecNumber>
    </recommendedName>
</protein>